<dbReference type="InterPro" id="IPR035906">
    <property type="entry name" value="MetI-like_sf"/>
</dbReference>
<keyword evidence="3" id="KW-1003">Cell membrane</keyword>
<feature type="transmembrane region" description="Helical" evidence="7">
    <location>
        <begin position="236"/>
        <end position="262"/>
    </location>
</feature>
<evidence type="ECO:0000256" key="2">
    <source>
        <dbReference type="ARBA" id="ARBA00022448"/>
    </source>
</evidence>
<keyword evidence="4 7" id="KW-0812">Transmembrane</keyword>
<feature type="transmembrane region" description="Helical" evidence="7">
    <location>
        <begin position="339"/>
        <end position="359"/>
    </location>
</feature>
<comment type="caution">
    <text evidence="9">The sequence shown here is derived from an EMBL/GenBank/DDBJ whole genome shotgun (WGS) entry which is preliminary data.</text>
</comment>
<comment type="subcellular location">
    <subcellularLocation>
        <location evidence="1">Cell membrane</location>
        <topology evidence="1">Multi-pass membrane protein</topology>
    </subcellularLocation>
</comment>
<feature type="domain" description="ABC transmembrane type-1" evidence="8">
    <location>
        <begin position="335"/>
        <end position="541"/>
    </location>
</feature>
<dbReference type="PANTHER" id="PTHR30183">
    <property type="entry name" value="MOLYBDENUM TRANSPORT SYSTEM PERMEASE PROTEIN MODB"/>
    <property type="match status" value="1"/>
</dbReference>
<feature type="transmembrane region" description="Helical" evidence="7">
    <location>
        <begin position="371"/>
        <end position="397"/>
    </location>
</feature>
<dbReference type="GO" id="GO:0005886">
    <property type="term" value="C:plasma membrane"/>
    <property type="evidence" value="ECO:0007669"/>
    <property type="project" value="UniProtKB-SubCell"/>
</dbReference>
<proteinExistence type="predicted"/>
<dbReference type="InterPro" id="IPR000515">
    <property type="entry name" value="MetI-like"/>
</dbReference>
<dbReference type="GO" id="GO:0055085">
    <property type="term" value="P:transmembrane transport"/>
    <property type="evidence" value="ECO:0007669"/>
    <property type="project" value="InterPro"/>
</dbReference>
<evidence type="ECO:0000256" key="6">
    <source>
        <dbReference type="ARBA" id="ARBA00023136"/>
    </source>
</evidence>
<dbReference type="Pfam" id="PF00528">
    <property type="entry name" value="BPD_transp_1"/>
    <property type="match status" value="2"/>
</dbReference>
<keyword evidence="5 7" id="KW-1133">Transmembrane helix</keyword>
<reference evidence="9" key="1">
    <citation type="journal article" date="2015" name="Nature">
        <title>Complex archaea that bridge the gap between prokaryotes and eukaryotes.</title>
        <authorList>
            <person name="Spang A."/>
            <person name="Saw J.H."/>
            <person name="Jorgensen S.L."/>
            <person name="Zaremba-Niedzwiedzka K."/>
            <person name="Martijn J."/>
            <person name="Lind A.E."/>
            <person name="van Eijk R."/>
            <person name="Schleper C."/>
            <person name="Guy L."/>
            <person name="Ettema T.J."/>
        </authorList>
    </citation>
    <scope>NUCLEOTIDE SEQUENCE</scope>
</reference>
<dbReference type="Gene3D" id="1.10.3720.10">
    <property type="entry name" value="MetI-like"/>
    <property type="match status" value="2"/>
</dbReference>
<dbReference type="AlphaFoldDB" id="A0A0F9WIV2"/>
<sequence>MTGSFTLKTAMIKHGAIIAIIALCLLLSVPVLTVFSSIGSASDGVWAHLADTLLWDYIAQSLMLMTGVGLLVLVLGVAPAWLVTMNRFPGSRLLEWALVLPLAMPAYIIAYTYTGMLDVTGPVQGFIRDTFDLRFGDYWFPQIRSLGGAITMLSLVLYPYVYLLSRMAFLEQSVCVLEVSRTLGAGPWRAFSRVAVPLARPAIIAGLALVLMETLADYGTVQYFGISTFTTGIFRTWFGMGSSTAAAQLSAVLMLFILALVLTEHWSRSRARYHHTSTKYSRLPQIRLQGLRKWLALIFCAAPVVLGFLVPFLQLAYWAWDTRHLVDFSAFSELLFNSLRLALTAAVIALVLGLFISYAKRLQPNLLMRSSVRVLSLGYAIPGTVIAVGVLIPFAWVDNSIDAWMQQQFGVSTGLIFSGTLVAVVFAYIVRFLPVAMNTVDAGLGKIRPSMDDAGRSMGMGSWQILRRIHIPMLRGSLLTASLLVFVDVLKELPATLILRPFNFNTLAIRTYELANQERLTEAAASALMIVLAGIIPVIIISLSISASRPGHDART</sequence>
<protein>
    <recommendedName>
        <fullName evidence="8">ABC transmembrane type-1 domain-containing protein</fullName>
    </recommendedName>
</protein>
<feature type="transmembrane region" description="Helical" evidence="7">
    <location>
        <begin position="143"/>
        <end position="163"/>
    </location>
</feature>
<evidence type="ECO:0000256" key="5">
    <source>
        <dbReference type="ARBA" id="ARBA00022989"/>
    </source>
</evidence>
<dbReference type="PANTHER" id="PTHR30183:SF2">
    <property type="entry name" value="IRON UTILIZATION PROTEIN"/>
    <property type="match status" value="1"/>
</dbReference>
<dbReference type="CDD" id="cd06261">
    <property type="entry name" value="TM_PBP2"/>
    <property type="match status" value="2"/>
</dbReference>
<evidence type="ECO:0000256" key="1">
    <source>
        <dbReference type="ARBA" id="ARBA00004651"/>
    </source>
</evidence>
<feature type="transmembrane region" description="Helical" evidence="7">
    <location>
        <begin position="198"/>
        <end position="216"/>
    </location>
</feature>
<organism evidence="9">
    <name type="scientific">marine sediment metagenome</name>
    <dbReference type="NCBI Taxonomy" id="412755"/>
    <lineage>
        <taxon>unclassified sequences</taxon>
        <taxon>metagenomes</taxon>
        <taxon>ecological metagenomes</taxon>
    </lineage>
</organism>
<dbReference type="FunFam" id="1.10.3720.10:FF:000088">
    <property type="entry name" value="Iron(III) ABC transporter, permease protein"/>
    <property type="match status" value="1"/>
</dbReference>
<keyword evidence="6 7" id="KW-0472">Membrane</keyword>
<feature type="transmembrane region" description="Helical" evidence="7">
    <location>
        <begin position="93"/>
        <end position="113"/>
    </location>
</feature>
<evidence type="ECO:0000259" key="8">
    <source>
        <dbReference type="PROSITE" id="PS50928"/>
    </source>
</evidence>
<feature type="domain" description="ABC transmembrane type-1" evidence="8">
    <location>
        <begin position="58"/>
        <end position="262"/>
    </location>
</feature>
<evidence type="ECO:0000256" key="7">
    <source>
        <dbReference type="SAM" id="Phobius"/>
    </source>
</evidence>
<evidence type="ECO:0000313" key="9">
    <source>
        <dbReference type="EMBL" id="KKO12473.1"/>
    </source>
</evidence>
<evidence type="ECO:0000256" key="3">
    <source>
        <dbReference type="ARBA" id="ARBA00022475"/>
    </source>
</evidence>
<feature type="transmembrane region" description="Helical" evidence="7">
    <location>
        <begin position="294"/>
        <end position="319"/>
    </location>
</feature>
<dbReference type="PROSITE" id="PS50928">
    <property type="entry name" value="ABC_TM1"/>
    <property type="match status" value="2"/>
</dbReference>
<feature type="transmembrane region" description="Helical" evidence="7">
    <location>
        <begin position="523"/>
        <end position="545"/>
    </location>
</feature>
<accession>A0A0F9WIV2</accession>
<dbReference type="EMBL" id="LAZR01000001">
    <property type="protein sequence ID" value="KKO12473.1"/>
    <property type="molecule type" value="Genomic_DNA"/>
</dbReference>
<keyword evidence="2" id="KW-0813">Transport</keyword>
<feature type="transmembrane region" description="Helical" evidence="7">
    <location>
        <begin position="409"/>
        <end position="430"/>
    </location>
</feature>
<name>A0A0F9WIV2_9ZZZZ</name>
<evidence type="ECO:0000256" key="4">
    <source>
        <dbReference type="ARBA" id="ARBA00022692"/>
    </source>
</evidence>
<feature type="transmembrane region" description="Helical" evidence="7">
    <location>
        <begin position="57"/>
        <end position="81"/>
    </location>
</feature>
<gene>
    <name evidence="9" type="ORF">LCGC14_0004860</name>
</gene>
<dbReference type="SUPFAM" id="SSF161098">
    <property type="entry name" value="MetI-like"/>
    <property type="match status" value="2"/>
</dbReference>